<organism evidence="2 3">
    <name type="scientific">Streptomyces hebeiensis</name>
    <dbReference type="NCBI Taxonomy" id="229486"/>
    <lineage>
        <taxon>Bacteria</taxon>
        <taxon>Bacillati</taxon>
        <taxon>Actinomycetota</taxon>
        <taxon>Actinomycetes</taxon>
        <taxon>Kitasatosporales</taxon>
        <taxon>Streptomycetaceae</taxon>
        <taxon>Streptomyces</taxon>
    </lineage>
</organism>
<keyword evidence="3" id="KW-1185">Reference proteome</keyword>
<evidence type="ECO:0000256" key="1">
    <source>
        <dbReference type="SAM" id="MobiDB-lite"/>
    </source>
</evidence>
<evidence type="ECO:0008006" key="4">
    <source>
        <dbReference type="Google" id="ProtNLM"/>
    </source>
</evidence>
<dbReference type="Proteomes" id="UP001501371">
    <property type="component" value="Unassembled WGS sequence"/>
</dbReference>
<sequence length="65" mass="6362">MQWAEATQMPAFEEDPMADSPLTAPVRQAPAGVPHQTVLAACGCGSGCGCGCQSGGSCQCGGSCG</sequence>
<proteinExistence type="predicted"/>
<dbReference type="EMBL" id="BAAAKV010000009">
    <property type="protein sequence ID" value="GAA1158868.1"/>
    <property type="molecule type" value="Genomic_DNA"/>
</dbReference>
<accession>A0ABN1UPW2</accession>
<name>A0ABN1UPW2_9ACTN</name>
<comment type="caution">
    <text evidence="2">The sequence shown here is derived from an EMBL/GenBank/DDBJ whole genome shotgun (WGS) entry which is preliminary data.</text>
</comment>
<protein>
    <recommendedName>
        <fullName evidence="4">Metallothionein</fullName>
    </recommendedName>
</protein>
<gene>
    <name evidence="2" type="ORF">GCM10009654_13780</name>
</gene>
<feature type="region of interest" description="Disordered" evidence="1">
    <location>
        <begin position="1"/>
        <end position="28"/>
    </location>
</feature>
<reference evidence="2 3" key="1">
    <citation type="journal article" date="2019" name="Int. J. Syst. Evol. Microbiol.">
        <title>The Global Catalogue of Microorganisms (GCM) 10K type strain sequencing project: providing services to taxonomists for standard genome sequencing and annotation.</title>
        <authorList>
            <consortium name="The Broad Institute Genomics Platform"/>
            <consortium name="The Broad Institute Genome Sequencing Center for Infectious Disease"/>
            <person name="Wu L."/>
            <person name="Ma J."/>
        </authorList>
    </citation>
    <scope>NUCLEOTIDE SEQUENCE [LARGE SCALE GENOMIC DNA]</scope>
    <source>
        <strain evidence="2 3">JCM 12696</strain>
    </source>
</reference>
<evidence type="ECO:0000313" key="3">
    <source>
        <dbReference type="Proteomes" id="UP001501371"/>
    </source>
</evidence>
<evidence type="ECO:0000313" key="2">
    <source>
        <dbReference type="EMBL" id="GAA1158868.1"/>
    </source>
</evidence>